<reference evidence="3" key="1">
    <citation type="journal article" date="2019" name="Int. J. Syst. Evol. Microbiol.">
        <title>The Global Catalogue of Microorganisms (GCM) 10K type strain sequencing project: providing services to taxonomists for standard genome sequencing and annotation.</title>
        <authorList>
            <consortium name="The Broad Institute Genomics Platform"/>
            <consortium name="The Broad Institute Genome Sequencing Center for Infectious Disease"/>
            <person name="Wu L."/>
            <person name="Ma J."/>
        </authorList>
    </citation>
    <scope>NUCLEOTIDE SEQUENCE [LARGE SCALE GENOMIC DNA]</scope>
    <source>
        <strain evidence="3">CCM 8911</strain>
    </source>
</reference>
<sequence length="153" mass="16664">MKNQSGLRSAMTLAEVLVALALLAGLVLVWRPVLRGLRRLPSLNEDMTLLQVESELSWYMSTNATVEHVGESQVTYSSAATGKGSLLEVRTSASGTYLQGSSGKSDRNPGMAPLIYNVSSIKFTEITPGRVKYELKLMTGPRLTGVFNDKTKR</sequence>
<dbReference type="Proteomes" id="UP001597249">
    <property type="component" value="Unassembled WGS sequence"/>
</dbReference>
<keyword evidence="1" id="KW-0472">Membrane</keyword>
<keyword evidence="3" id="KW-1185">Reference proteome</keyword>
<dbReference type="EMBL" id="JBHTMO010000002">
    <property type="protein sequence ID" value="MFD1392159.1"/>
    <property type="molecule type" value="Genomic_DNA"/>
</dbReference>
<evidence type="ECO:0008006" key="4">
    <source>
        <dbReference type="Google" id="ProtNLM"/>
    </source>
</evidence>
<feature type="transmembrane region" description="Helical" evidence="1">
    <location>
        <begin position="12"/>
        <end position="30"/>
    </location>
</feature>
<proteinExistence type="predicted"/>
<gene>
    <name evidence="2" type="ORF">ACFQ3L_00955</name>
</gene>
<protein>
    <recommendedName>
        <fullName evidence="4">Prepilin-type N-terminal cleavage/methylation domain-containing protein</fullName>
    </recommendedName>
</protein>
<evidence type="ECO:0000313" key="2">
    <source>
        <dbReference type="EMBL" id="MFD1392159.1"/>
    </source>
</evidence>
<keyword evidence="1" id="KW-1133">Transmembrane helix</keyword>
<dbReference type="RefSeq" id="WP_125585758.1">
    <property type="nucleotide sequence ID" value="NZ_JBHTMO010000002.1"/>
</dbReference>
<comment type="caution">
    <text evidence="2">The sequence shown here is derived from an EMBL/GenBank/DDBJ whole genome shotgun (WGS) entry which is preliminary data.</text>
</comment>
<evidence type="ECO:0000313" key="3">
    <source>
        <dbReference type="Proteomes" id="UP001597249"/>
    </source>
</evidence>
<name>A0ABW4B573_9LACO</name>
<evidence type="ECO:0000256" key="1">
    <source>
        <dbReference type="SAM" id="Phobius"/>
    </source>
</evidence>
<accession>A0ABW4B573</accession>
<organism evidence="2 3">
    <name type="scientific">Lacticaseibacillus jixianensis</name>
    <dbReference type="NCBI Taxonomy" id="2486012"/>
    <lineage>
        <taxon>Bacteria</taxon>
        <taxon>Bacillati</taxon>
        <taxon>Bacillota</taxon>
        <taxon>Bacilli</taxon>
        <taxon>Lactobacillales</taxon>
        <taxon>Lactobacillaceae</taxon>
        <taxon>Lacticaseibacillus</taxon>
    </lineage>
</organism>
<keyword evidence="1" id="KW-0812">Transmembrane</keyword>